<dbReference type="AlphaFoldDB" id="A0A9Y1FK76"/>
<keyword evidence="7" id="KW-0963">Cytoplasm</keyword>
<protein>
    <recommendedName>
        <fullName evidence="5 7">Prefoldin subunit alpha</fullName>
    </recommendedName>
    <alternativeName>
        <fullName evidence="6 7">GimC subunit alpha</fullName>
    </alternativeName>
</protein>
<sequence length="142" mass="15900">MASNKPQIGQEELSKLLYSAQQLEQQAGQYQKQLEVFQSYLADMNNAEKAMKELKNISDEKNILVPIGAGNFIHASVKKTEKVISSLGAGVHAEIPIDQALANIEKRKTDVNNQISQVQANYNQVIERLKEIDSFVRMIQQG</sequence>
<keyword evidence="3 7" id="KW-0143">Chaperone</keyword>
<dbReference type="Proteomes" id="UP001201020">
    <property type="component" value="Chromosome"/>
</dbReference>
<evidence type="ECO:0000256" key="6">
    <source>
        <dbReference type="ARBA" id="ARBA00044231"/>
    </source>
</evidence>
<evidence type="ECO:0000256" key="7">
    <source>
        <dbReference type="HAMAP-Rule" id="MF_00308"/>
    </source>
</evidence>
<evidence type="ECO:0000256" key="1">
    <source>
        <dbReference type="ARBA" id="ARBA00010048"/>
    </source>
</evidence>
<dbReference type="PANTHER" id="PTHR12674">
    <property type="entry name" value="PREFOLDIN SUBUNIT 5"/>
    <property type="match status" value="1"/>
</dbReference>
<accession>A0A9Y1FK76</accession>
<dbReference type="NCBIfam" id="TIGR00293">
    <property type="entry name" value="prefoldin subunit alpha"/>
    <property type="match status" value="1"/>
</dbReference>
<dbReference type="GO" id="GO:0051082">
    <property type="term" value="F:unfolded protein binding"/>
    <property type="evidence" value="ECO:0007669"/>
    <property type="project" value="UniProtKB-UniRule"/>
</dbReference>
<comment type="similarity">
    <text evidence="7">Belongs to the prefoldin alpha subunit family.</text>
</comment>
<gene>
    <name evidence="7 9" type="primary">pfdA</name>
    <name evidence="9" type="ORF">K9W45_09200</name>
</gene>
<comment type="similarity">
    <text evidence="1">Belongs to the prefoldin subunit alpha family.</text>
</comment>
<evidence type="ECO:0000256" key="4">
    <source>
        <dbReference type="ARBA" id="ARBA00025077"/>
    </source>
</evidence>
<dbReference type="PANTHER" id="PTHR12674:SF2">
    <property type="entry name" value="PREFOLDIN SUBUNIT 5"/>
    <property type="match status" value="1"/>
</dbReference>
<dbReference type="GO" id="GO:0005737">
    <property type="term" value="C:cytoplasm"/>
    <property type="evidence" value="ECO:0007669"/>
    <property type="project" value="UniProtKB-SubCell"/>
</dbReference>
<dbReference type="InterPro" id="IPR009053">
    <property type="entry name" value="Prefoldin"/>
</dbReference>
<dbReference type="Gene3D" id="1.10.287.370">
    <property type="match status" value="1"/>
</dbReference>
<dbReference type="InterPro" id="IPR004127">
    <property type="entry name" value="Prefoldin_subunit_alpha"/>
</dbReference>
<evidence type="ECO:0000256" key="3">
    <source>
        <dbReference type="ARBA" id="ARBA00023186"/>
    </source>
</evidence>
<evidence type="ECO:0000313" key="9">
    <source>
        <dbReference type="EMBL" id="UJG40015.1"/>
    </source>
</evidence>
<evidence type="ECO:0000256" key="5">
    <source>
        <dbReference type="ARBA" id="ARBA00044156"/>
    </source>
</evidence>
<evidence type="ECO:0000256" key="2">
    <source>
        <dbReference type="ARBA" id="ARBA00011716"/>
    </source>
</evidence>
<name>A0A9Y1FK76_9ARCH</name>
<comment type="subcellular location">
    <subcellularLocation>
        <location evidence="7">Cytoplasm</location>
    </subcellularLocation>
</comment>
<proteinExistence type="inferred from homology"/>
<dbReference type="CDD" id="cd23160">
    <property type="entry name" value="Prefoldin_alpha_GimC"/>
    <property type="match status" value="1"/>
</dbReference>
<reference evidence="9" key="1">
    <citation type="journal article" date="2022" name="Nat. Microbiol.">
        <title>Unique mobile elements and scalable gene flow at the prokaryote-eukaryote boundary revealed by circularized Asgard archaea genomes.</title>
        <authorList>
            <person name="Wu F."/>
            <person name="Speth D.R."/>
            <person name="Philosof A."/>
            <person name="Cremiere A."/>
            <person name="Narayanan A."/>
            <person name="Barco R.A."/>
            <person name="Connon S.A."/>
            <person name="Amend J.P."/>
            <person name="Antoshechkin I.A."/>
            <person name="Orphan V.J."/>
        </authorList>
    </citation>
    <scope>NUCLEOTIDE SEQUENCE</scope>
    <source>
        <strain evidence="9">PM71</strain>
    </source>
</reference>
<dbReference type="HAMAP" id="MF_00308">
    <property type="entry name" value="PfdA"/>
    <property type="match status" value="1"/>
</dbReference>
<dbReference type="GO" id="GO:0016272">
    <property type="term" value="C:prefoldin complex"/>
    <property type="evidence" value="ECO:0007669"/>
    <property type="project" value="UniProtKB-UniRule"/>
</dbReference>
<dbReference type="Pfam" id="PF02996">
    <property type="entry name" value="Prefoldin"/>
    <property type="match status" value="1"/>
</dbReference>
<feature type="coiled-coil region" evidence="8">
    <location>
        <begin position="13"/>
        <end position="64"/>
    </location>
</feature>
<evidence type="ECO:0000256" key="8">
    <source>
        <dbReference type="SAM" id="Coils"/>
    </source>
</evidence>
<dbReference type="SUPFAM" id="SSF46579">
    <property type="entry name" value="Prefoldin"/>
    <property type="match status" value="1"/>
</dbReference>
<dbReference type="InterPro" id="IPR011599">
    <property type="entry name" value="PFD_alpha_archaea"/>
</dbReference>
<comment type="subunit">
    <text evidence="2 7">Heterohexamer of two alpha and four beta subunits.</text>
</comment>
<dbReference type="GO" id="GO:0006457">
    <property type="term" value="P:protein folding"/>
    <property type="evidence" value="ECO:0007669"/>
    <property type="project" value="UniProtKB-UniRule"/>
</dbReference>
<comment type="function">
    <text evidence="4 7">Molecular chaperone capable of stabilizing a range of proteins. Seems to fulfill an ATP-independent, HSP70-like function in archaeal de novo protein folding.</text>
</comment>
<keyword evidence="8" id="KW-0175">Coiled coil</keyword>
<dbReference type="EMBL" id="CP084166">
    <property type="protein sequence ID" value="UJG40015.1"/>
    <property type="molecule type" value="Genomic_DNA"/>
</dbReference>
<organism evidence="9">
    <name type="scientific">Candidatus Heimdallarchaeum aukensis</name>
    <dbReference type="NCBI Taxonomy" id="2876573"/>
    <lineage>
        <taxon>Archaea</taxon>
        <taxon>Promethearchaeati</taxon>
        <taxon>Candidatus Heimdallarchaeota</taxon>
        <taxon>Candidatus Heimdallarchaeia (ex Rinke et al. 2021) (nom. nud.)</taxon>
        <taxon>Candidatus Heimdallarchaeales</taxon>
        <taxon>Candidatus Heimdallarchaeaceae</taxon>
        <taxon>Candidatus Heimdallarchaeum</taxon>
    </lineage>
</organism>